<dbReference type="OrthoDB" id="407888at2759"/>
<dbReference type="Gene3D" id="3.40.50.1000">
    <property type="entry name" value="HAD superfamily/HAD-like"/>
    <property type="match status" value="2"/>
</dbReference>
<name>A0A1X6PHY1_PORUM</name>
<evidence type="ECO:0000256" key="1">
    <source>
        <dbReference type="SAM" id="MobiDB-lite"/>
    </source>
</evidence>
<dbReference type="InterPro" id="IPR036412">
    <property type="entry name" value="HAD-like_sf"/>
</dbReference>
<evidence type="ECO:0000313" key="2">
    <source>
        <dbReference type="EMBL" id="OSX80437.1"/>
    </source>
</evidence>
<reference evidence="2 3" key="1">
    <citation type="submission" date="2017-03" db="EMBL/GenBank/DDBJ databases">
        <title>WGS assembly of Porphyra umbilicalis.</title>
        <authorList>
            <person name="Brawley S.H."/>
            <person name="Blouin N.A."/>
            <person name="Ficko-Blean E."/>
            <person name="Wheeler G.L."/>
            <person name="Lohr M."/>
            <person name="Goodson H.V."/>
            <person name="Jenkins J.W."/>
            <person name="Blaby-Haas C.E."/>
            <person name="Helliwell K.E."/>
            <person name="Chan C."/>
            <person name="Marriage T."/>
            <person name="Bhattacharya D."/>
            <person name="Klein A.S."/>
            <person name="Badis Y."/>
            <person name="Brodie J."/>
            <person name="Cao Y."/>
            <person name="Collen J."/>
            <person name="Dittami S.M."/>
            <person name="Gachon C.M."/>
            <person name="Green B.R."/>
            <person name="Karpowicz S."/>
            <person name="Kim J.W."/>
            <person name="Kudahl U."/>
            <person name="Lin S."/>
            <person name="Michel G."/>
            <person name="Mittag M."/>
            <person name="Olson B.J."/>
            <person name="Pangilinan J."/>
            <person name="Peng Y."/>
            <person name="Qiu H."/>
            <person name="Shu S."/>
            <person name="Singer J.T."/>
            <person name="Smith A.G."/>
            <person name="Sprecher B.N."/>
            <person name="Wagner V."/>
            <person name="Wang W."/>
            <person name="Wang Z.-Y."/>
            <person name="Yan J."/>
            <person name="Yarish C."/>
            <person name="Zoeuner-Riek S."/>
            <person name="Zhuang Y."/>
            <person name="Zou Y."/>
            <person name="Lindquist E.A."/>
            <person name="Grimwood J."/>
            <person name="Barry K."/>
            <person name="Rokhsar D.S."/>
            <person name="Schmutz J."/>
            <person name="Stiller J.W."/>
            <person name="Grossman A.R."/>
            <person name="Prochnik S.E."/>
        </authorList>
    </citation>
    <scope>NUCLEOTIDE SEQUENCE [LARGE SCALE GENOMIC DNA]</scope>
    <source>
        <strain evidence="2">4086291</strain>
    </source>
</reference>
<feature type="compositionally biased region" description="Low complexity" evidence="1">
    <location>
        <begin position="330"/>
        <end position="341"/>
    </location>
</feature>
<dbReference type="SUPFAM" id="SSF56784">
    <property type="entry name" value="HAD-like"/>
    <property type="match status" value="1"/>
</dbReference>
<dbReference type="AlphaFoldDB" id="A0A1X6PHY1"/>
<organism evidence="2 3">
    <name type="scientific">Porphyra umbilicalis</name>
    <name type="common">Purple laver</name>
    <name type="synonym">Red alga</name>
    <dbReference type="NCBI Taxonomy" id="2786"/>
    <lineage>
        <taxon>Eukaryota</taxon>
        <taxon>Rhodophyta</taxon>
        <taxon>Bangiophyceae</taxon>
        <taxon>Bangiales</taxon>
        <taxon>Bangiaceae</taxon>
        <taxon>Porphyra</taxon>
    </lineage>
</organism>
<sequence length="348" mass="37178">MAPVRVLFSDLDGTLAHYEKDMKEYATIVGEPAKDGSVTIEYNQLGVQRECAVLGSLSSSTAYMSHETTRLVQTLRAAGVLFVIITGARSSTYARRRAALPAADYEFFENGGRMLASGELVPEWTATFEADVGPVDASVVPEGDAAPAPATRSGKLWDLYREMKEAGWKVDARDYYTSFRVDVAGTTAAGLNAAAFAAWDLRGFSCSFNLGKADIYPAGSGKAAAAREVLRRHGLRPAHAVTMFDDDNDLELGELASRSFLPGATHDSVLDALHRHDNWEMTNSRGVLGTEEALAAVMRLVAAGDAVEEPPVGDEREPRGGEGDAEGEDVPPAAATAVPVPIESAREQ</sequence>
<accession>A0A1X6PHY1</accession>
<dbReference type="InterPro" id="IPR023214">
    <property type="entry name" value="HAD_sf"/>
</dbReference>
<protein>
    <recommendedName>
        <fullName evidence="4">Sucrose phosphatase-like domain-containing protein</fullName>
    </recommendedName>
</protein>
<evidence type="ECO:0000313" key="3">
    <source>
        <dbReference type="Proteomes" id="UP000218209"/>
    </source>
</evidence>
<evidence type="ECO:0008006" key="4">
    <source>
        <dbReference type="Google" id="ProtNLM"/>
    </source>
</evidence>
<keyword evidence="3" id="KW-1185">Reference proteome</keyword>
<dbReference type="EMBL" id="KV918775">
    <property type="protein sequence ID" value="OSX80437.1"/>
    <property type="molecule type" value="Genomic_DNA"/>
</dbReference>
<dbReference type="Proteomes" id="UP000218209">
    <property type="component" value="Unassembled WGS sequence"/>
</dbReference>
<gene>
    <name evidence="2" type="ORF">BU14_0052s0053</name>
</gene>
<feature type="compositionally biased region" description="Basic and acidic residues" evidence="1">
    <location>
        <begin position="313"/>
        <end position="322"/>
    </location>
</feature>
<proteinExistence type="predicted"/>
<feature type="region of interest" description="Disordered" evidence="1">
    <location>
        <begin position="305"/>
        <end position="348"/>
    </location>
</feature>